<accession>A0A8E6B5K4</accession>
<keyword evidence="4" id="KW-1185">Reference proteome</keyword>
<dbReference type="EMBL" id="CP074694">
    <property type="protein sequence ID" value="QVL30918.1"/>
    <property type="molecule type" value="Genomic_DNA"/>
</dbReference>
<dbReference type="KEGG" id="tsph:KIH39_18965"/>
<dbReference type="Proteomes" id="UP000676194">
    <property type="component" value="Chromosome"/>
</dbReference>
<feature type="coiled-coil region" evidence="1">
    <location>
        <begin position="110"/>
        <end position="137"/>
    </location>
</feature>
<name>A0A8E6B5K4_9BACT</name>
<sequence>MVFFRWLSLCLFFTGVCPALLALEPREVFLLVNKAEPESQKIADYYCEMRKVPKENIIVLDVTTEDEISRKDYDTKIVTPVRTALKGKETQAKCLLSIYGMPLRVLAPLTAEQEQQLVKFRRDLESKRAELDKARKDKLPKEKVDPLEKEANDLQGKINGLIYHEAEASVDSELTLLWWEKYNLQRFLFNPLHWQRPKDIKGKSPTVIMTSRIDGPTPAIARRLITDAVNAEAKGLEGKVYVDARGLTKIPKGDSGWGLEGYDESMREMAALLKEVGKMDVTLENTEKLFPVKSCKDCALYCGWYSVANFVDCCEFVPGAIAWHLASYECLSLHKENNGWCRNLLLKGATVTLGPVAEPYSAAFPKPEEFFGFLATGKYTLVEAYARTSLFTSWMMVLIGDPLYNPYKKSPKLKEADVKPSPKWGRYISSDE</sequence>
<protein>
    <submittedName>
        <fullName evidence="3">TIGR03790 family protein</fullName>
    </submittedName>
</protein>
<dbReference type="RefSeq" id="WP_213494800.1">
    <property type="nucleotide sequence ID" value="NZ_CP074694.1"/>
</dbReference>
<reference evidence="3" key="1">
    <citation type="submission" date="2021-05" db="EMBL/GenBank/DDBJ databases">
        <title>Complete genome sequence of the cellulolytic planctomycete Telmatocola sphagniphila SP2T and characterization of the first cellulase from planctomycetes.</title>
        <authorList>
            <person name="Rakitin A.L."/>
            <person name="Beletsky A.V."/>
            <person name="Naumoff D.G."/>
            <person name="Kulichevskaya I.S."/>
            <person name="Mardanov A.V."/>
            <person name="Ravin N.V."/>
            <person name="Dedysh S.N."/>
        </authorList>
    </citation>
    <scope>NUCLEOTIDE SEQUENCE</scope>
    <source>
        <strain evidence="3">SP2T</strain>
    </source>
</reference>
<keyword evidence="1" id="KW-0175">Coiled coil</keyword>
<dbReference type="NCBIfam" id="TIGR03790">
    <property type="entry name" value="TIGR03790 family protein"/>
    <property type="match status" value="1"/>
</dbReference>
<evidence type="ECO:0000313" key="4">
    <source>
        <dbReference type="Proteomes" id="UP000676194"/>
    </source>
</evidence>
<evidence type="ECO:0000313" key="3">
    <source>
        <dbReference type="EMBL" id="QVL30918.1"/>
    </source>
</evidence>
<organism evidence="3 4">
    <name type="scientific">Telmatocola sphagniphila</name>
    <dbReference type="NCBI Taxonomy" id="1123043"/>
    <lineage>
        <taxon>Bacteria</taxon>
        <taxon>Pseudomonadati</taxon>
        <taxon>Planctomycetota</taxon>
        <taxon>Planctomycetia</taxon>
        <taxon>Gemmatales</taxon>
        <taxon>Gemmataceae</taxon>
    </lineage>
</organism>
<evidence type="ECO:0000256" key="2">
    <source>
        <dbReference type="SAM" id="MobiDB-lite"/>
    </source>
</evidence>
<evidence type="ECO:0000256" key="1">
    <source>
        <dbReference type="SAM" id="Coils"/>
    </source>
</evidence>
<dbReference type="InterPro" id="IPR022265">
    <property type="entry name" value="CHP03790"/>
</dbReference>
<proteinExistence type="predicted"/>
<dbReference type="AlphaFoldDB" id="A0A8E6B5K4"/>
<gene>
    <name evidence="3" type="ORF">KIH39_18965</name>
</gene>
<feature type="region of interest" description="Disordered" evidence="2">
    <location>
        <begin position="412"/>
        <end position="432"/>
    </location>
</feature>